<dbReference type="PROSITE" id="PS52015">
    <property type="entry name" value="TONB_CTD"/>
    <property type="match status" value="1"/>
</dbReference>
<evidence type="ECO:0000256" key="4">
    <source>
        <dbReference type="ARBA" id="ARBA00022475"/>
    </source>
</evidence>
<dbReference type="PANTHER" id="PTHR33446">
    <property type="entry name" value="PROTEIN TONB-RELATED"/>
    <property type="match status" value="1"/>
</dbReference>
<evidence type="ECO:0000256" key="9">
    <source>
        <dbReference type="ARBA" id="ARBA00023136"/>
    </source>
</evidence>
<evidence type="ECO:0000259" key="12">
    <source>
        <dbReference type="PROSITE" id="PS52015"/>
    </source>
</evidence>
<keyword evidence="14" id="KW-1185">Reference proteome</keyword>
<evidence type="ECO:0000256" key="3">
    <source>
        <dbReference type="ARBA" id="ARBA00022448"/>
    </source>
</evidence>
<dbReference type="InterPro" id="IPR051045">
    <property type="entry name" value="TonB-dependent_transducer"/>
</dbReference>
<accession>E4TWS4</accession>
<dbReference type="GO" id="GO:0031992">
    <property type="term" value="F:energy transducer activity"/>
    <property type="evidence" value="ECO:0007669"/>
    <property type="project" value="InterPro"/>
</dbReference>
<dbReference type="AlphaFoldDB" id="E4TWS4"/>
<dbReference type="InterPro" id="IPR037682">
    <property type="entry name" value="TonB_C"/>
</dbReference>
<dbReference type="GO" id="GO:0030288">
    <property type="term" value="C:outer membrane-bounded periplasmic space"/>
    <property type="evidence" value="ECO:0007669"/>
    <property type="project" value="InterPro"/>
</dbReference>
<dbReference type="GO" id="GO:0015891">
    <property type="term" value="P:siderophore transport"/>
    <property type="evidence" value="ECO:0007669"/>
    <property type="project" value="InterPro"/>
</dbReference>
<dbReference type="SUPFAM" id="SSF74653">
    <property type="entry name" value="TolA/TonB C-terminal domain"/>
    <property type="match status" value="1"/>
</dbReference>
<gene>
    <name evidence="13" type="ordered locus">Sulku_0087</name>
</gene>
<dbReference type="InterPro" id="IPR006260">
    <property type="entry name" value="TonB/TolA_C"/>
</dbReference>
<keyword evidence="7" id="KW-0653">Protein transport</keyword>
<sequence length="229" mass="25142">MRSANSFFISVGIHLSLAALMIGTLSAVRKNTPAAEEKMVLNLLTQTPAPKFPEPVAKPQPPVQPKVPLPAVKPPEARPVPQPKKTVTEQSKPFMNTPVQTAPLAPNVSSVPPARVTEQPIQPQAIKAVPPAQKQQERYEEENLGRIRSILMERLTYPKNALRLKQEGEATVTFTFEPDREVSQISITKSSGFDLLDEAAKNLIISSASEFPKPSKTVRISVPIAYKLR</sequence>
<dbReference type="GO" id="GO:0098797">
    <property type="term" value="C:plasma membrane protein complex"/>
    <property type="evidence" value="ECO:0007669"/>
    <property type="project" value="TreeGrafter"/>
</dbReference>
<keyword evidence="9 11" id="KW-0472">Membrane</keyword>
<dbReference type="Proteomes" id="UP000008721">
    <property type="component" value="Chromosome"/>
</dbReference>
<evidence type="ECO:0000256" key="6">
    <source>
        <dbReference type="ARBA" id="ARBA00022692"/>
    </source>
</evidence>
<dbReference type="GO" id="GO:0055085">
    <property type="term" value="P:transmembrane transport"/>
    <property type="evidence" value="ECO:0007669"/>
    <property type="project" value="InterPro"/>
</dbReference>
<dbReference type="PRINTS" id="PR01374">
    <property type="entry name" value="TONBPROTEIN"/>
</dbReference>
<dbReference type="InterPro" id="IPR003538">
    <property type="entry name" value="TonB"/>
</dbReference>
<feature type="region of interest" description="Disordered" evidence="10">
    <location>
        <begin position="51"/>
        <end position="90"/>
    </location>
</feature>
<dbReference type="GO" id="GO:0015031">
    <property type="term" value="P:protein transport"/>
    <property type="evidence" value="ECO:0007669"/>
    <property type="project" value="UniProtKB-KW"/>
</dbReference>
<proteinExistence type="inferred from homology"/>
<keyword evidence="4" id="KW-1003">Cell membrane</keyword>
<keyword evidence="5" id="KW-0997">Cell inner membrane</keyword>
<dbReference type="STRING" id="709032.Sulku_0087"/>
<evidence type="ECO:0000256" key="7">
    <source>
        <dbReference type="ARBA" id="ARBA00022927"/>
    </source>
</evidence>
<evidence type="ECO:0000256" key="10">
    <source>
        <dbReference type="SAM" id="MobiDB-lite"/>
    </source>
</evidence>
<protein>
    <submittedName>
        <fullName evidence="13">TonB family protein</fullName>
    </submittedName>
</protein>
<comment type="similarity">
    <text evidence="2">Belongs to the TonB family.</text>
</comment>
<evidence type="ECO:0000256" key="2">
    <source>
        <dbReference type="ARBA" id="ARBA00006555"/>
    </source>
</evidence>
<dbReference type="RefSeq" id="WP_013458952.1">
    <property type="nucleotide sequence ID" value="NC_014762.1"/>
</dbReference>
<name>E4TWS4_SULKY</name>
<keyword evidence="3" id="KW-0813">Transport</keyword>
<dbReference type="eggNOG" id="COG0810">
    <property type="taxonomic scope" value="Bacteria"/>
</dbReference>
<feature type="compositionally biased region" description="Pro residues" evidence="10">
    <location>
        <begin position="51"/>
        <end position="82"/>
    </location>
</feature>
<dbReference type="PANTHER" id="PTHR33446:SF2">
    <property type="entry name" value="PROTEIN TONB"/>
    <property type="match status" value="1"/>
</dbReference>
<dbReference type="HOGENOM" id="CLU_1234484_0_0_7"/>
<keyword evidence="8 11" id="KW-1133">Transmembrane helix</keyword>
<evidence type="ECO:0000256" key="11">
    <source>
        <dbReference type="SAM" id="Phobius"/>
    </source>
</evidence>
<feature type="transmembrane region" description="Helical" evidence="11">
    <location>
        <begin position="6"/>
        <end position="28"/>
    </location>
</feature>
<dbReference type="Pfam" id="PF03544">
    <property type="entry name" value="TonB_C"/>
    <property type="match status" value="1"/>
</dbReference>
<dbReference type="NCBIfam" id="TIGR01352">
    <property type="entry name" value="tonB_Cterm"/>
    <property type="match status" value="1"/>
</dbReference>
<evidence type="ECO:0000256" key="5">
    <source>
        <dbReference type="ARBA" id="ARBA00022519"/>
    </source>
</evidence>
<evidence type="ECO:0000313" key="13">
    <source>
        <dbReference type="EMBL" id="ADR32755.1"/>
    </source>
</evidence>
<keyword evidence="6 11" id="KW-0812">Transmembrane</keyword>
<dbReference type="Gene3D" id="3.30.1150.10">
    <property type="match status" value="1"/>
</dbReference>
<feature type="domain" description="TonB C-terminal" evidence="12">
    <location>
        <begin position="142"/>
        <end position="229"/>
    </location>
</feature>
<dbReference type="KEGG" id="sku:Sulku_0087"/>
<evidence type="ECO:0000313" key="14">
    <source>
        <dbReference type="Proteomes" id="UP000008721"/>
    </source>
</evidence>
<reference evidence="13 14" key="1">
    <citation type="journal article" date="2012" name="Stand. Genomic Sci.">
        <title>Complete genome sequence of the sulfur compounds oxidizing chemolithoautotroph Sulfuricurvum kujiense type strain (YK-1(T)).</title>
        <authorList>
            <person name="Han C."/>
            <person name="Kotsyurbenko O."/>
            <person name="Chertkov O."/>
            <person name="Held B."/>
            <person name="Lapidus A."/>
            <person name="Nolan M."/>
            <person name="Lucas S."/>
            <person name="Hammon N."/>
            <person name="Deshpande S."/>
            <person name="Cheng J.F."/>
            <person name="Tapia R."/>
            <person name="Goodwin L.A."/>
            <person name="Pitluck S."/>
            <person name="Liolios K."/>
            <person name="Pagani I."/>
            <person name="Ivanova N."/>
            <person name="Mavromatis K."/>
            <person name="Mikhailova N."/>
            <person name="Pati A."/>
            <person name="Chen A."/>
            <person name="Palaniappan K."/>
            <person name="Land M."/>
            <person name="Hauser L."/>
            <person name="Chang Y.J."/>
            <person name="Jeffries C.D."/>
            <person name="Brambilla E.M."/>
            <person name="Rohde M."/>
            <person name="Spring S."/>
            <person name="Sikorski J."/>
            <person name="Goker M."/>
            <person name="Woyke T."/>
            <person name="Bristow J."/>
            <person name="Eisen J.A."/>
            <person name="Markowitz V."/>
            <person name="Hugenholtz P."/>
            <person name="Kyrpides N.C."/>
            <person name="Klenk H.P."/>
            <person name="Detter J.C."/>
        </authorList>
    </citation>
    <scope>NUCLEOTIDE SEQUENCE [LARGE SCALE GENOMIC DNA]</scope>
    <source>
        <strain evidence="14">ATCC BAA-921 / DSM 16994 / JCM 11577 / YK-1</strain>
    </source>
</reference>
<organism evidence="13 14">
    <name type="scientific">Sulfuricurvum kujiense (strain ATCC BAA-921 / DSM 16994 / JCM 11577 / YK-1)</name>
    <dbReference type="NCBI Taxonomy" id="709032"/>
    <lineage>
        <taxon>Bacteria</taxon>
        <taxon>Pseudomonadati</taxon>
        <taxon>Campylobacterota</taxon>
        <taxon>Epsilonproteobacteria</taxon>
        <taxon>Campylobacterales</taxon>
        <taxon>Sulfurimonadaceae</taxon>
        <taxon>Sulfuricurvum</taxon>
    </lineage>
</organism>
<evidence type="ECO:0000256" key="8">
    <source>
        <dbReference type="ARBA" id="ARBA00022989"/>
    </source>
</evidence>
<dbReference type="EMBL" id="CP002355">
    <property type="protein sequence ID" value="ADR32755.1"/>
    <property type="molecule type" value="Genomic_DNA"/>
</dbReference>
<comment type="subcellular location">
    <subcellularLocation>
        <location evidence="1">Cell inner membrane</location>
        <topology evidence="1">Single-pass membrane protein</topology>
        <orientation evidence="1">Periplasmic side</orientation>
    </subcellularLocation>
</comment>
<evidence type="ECO:0000256" key="1">
    <source>
        <dbReference type="ARBA" id="ARBA00004383"/>
    </source>
</evidence>